<sequence>MTQFNFRKKTCHSGGHFFTIARKKPQKKGTGSMIVAESIGFAATHSISEILGGIPGYEVSHGSQDFIAKHPIGQGSQTPEDFVAAMQASAQAGRSPVAVHTLLPPQLMKPVCDAQGVTYWLLVREPRAQIESCYAWAAKSVLSGNAAHFSQVLQQSFNEVVQMKVPSSLSNCLYAFACHHVLSFNFLAIGLGAPTRKMEQLLSDEATFREAFAVPEDAPLPHFQGDQVHRASHRSKAGLEALADPDREALQQRYALNVGGRGYSITDMNALLGY</sequence>
<gene>
    <name evidence="1" type="ORF">SAMN05421762_0805</name>
</gene>
<keyword evidence="2" id="KW-1185">Reference proteome</keyword>
<proteinExistence type="predicted"/>
<evidence type="ECO:0000313" key="1">
    <source>
        <dbReference type="EMBL" id="SFC40292.1"/>
    </source>
</evidence>
<name>A0A1I1IX62_9RHOB</name>
<organism evidence="1 2">
    <name type="scientific">Pseudooceanicola nitratireducens</name>
    <dbReference type="NCBI Taxonomy" id="517719"/>
    <lineage>
        <taxon>Bacteria</taxon>
        <taxon>Pseudomonadati</taxon>
        <taxon>Pseudomonadota</taxon>
        <taxon>Alphaproteobacteria</taxon>
        <taxon>Rhodobacterales</taxon>
        <taxon>Paracoccaceae</taxon>
        <taxon>Pseudooceanicola</taxon>
    </lineage>
</organism>
<accession>A0A1I1IX62</accession>
<reference evidence="1 2" key="1">
    <citation type="submission" date="2016-10" db="EMBL/GenBank/DDBJ databases">
        <authorList>
            <person name="de Groot N.N."/>
        </authorList>
    </citation>
    <scope>NUCLEOTIDE SEQUENCE [LARGE SCALE GENOMIC DNA]</scope>
    <source>
        <strain evidence="1 2">DSM 29619</strain>
    </source>
</reference>
<dbReference type="EMBL" id="FOLX01000001">
    <property type="protein sequence ID" value="SFC40292.1"/>
    <property type="molecule type" value="Genomic_DNA"/>
</dbReference>
<dbReference type="STRING" id="517719.SAMN05421762_0805"/>
<dbReference type="AlphaFoldDB" id="A0A1I1IX62"/>
<protein>
    <recommendedName>
        <fullName evidence="3">Sulfotransferase family protein</fullName>
    </recommendedName>
</protein>
<dbReference type="Proteomes" id="UP000231644">
    <property type="component" value="Unassembled WGS sequence"/>
</dbReference>
<evidence type="ECO:0008006" key="3">
    <source>
        <dbReference type="Google" id="ProtNLM"/>
    </source>
</evidence>
<evidence type="ECO:0000313" key="2">
    <source>
        <dbReference type="Proteomes" id="UP000231644"/>
    </source>
</evidence>